<dbReference type="PANTHER" id="PTHR45719:SF13">
    <property type="entry name" value="OS01G0772500 PROTEIN"/>
    <property type="match status" value="1"/>
</dbReference>
<proteinExistence type="predicted"/>
<dbReference type="OrthoDB" id="2019572at2759"/>
<evidence type="ECO:0000313" key="8">
    <source>
        <dbReference type="Proteomes" id="UP000604825"/>
    </source>
</evidence>
<dbReference type="Proteomes" id="UP000604825">
    <property type="component" value="Unassembled WGS sequence"/>
</dbReference>
<name>A0A811NL31_9POAL</name>
<evidence type="ECO:0000256" key="2">
    <source>
        <dbReference type="ARBA" id="ARBA00022676"/>
    </source>
</evidence>
<keyword evidence="2" id="KW-0328">Glycosyltransferase</keyword>
<feature type="transmembrane region" description="Helical" evidence="6">
    <location>
        <begin position="12"/>
        <end position="32"/>
    </location>
</feature>
<evidence type="ECO:0000256" key="6">
    <source>
        <dbReference type="SAM" id="Phobius"/>
    </source>
</evidence>
<keyword evidence="4 6" id="KW-0472">Membrane</keyword>
<evidence type="ECO:0000256" key="5">
    <source>
        <dbReference type="ARBA" id="ARBA00023180"/>
    </source>
</evidence>
<dbReference type="GO" id="GO:0015020">
    <property type="term" value="F:glucuronosyltransferase activity"/>
    <property type="evidence" value="ECO:0007669"/>
    <property type="project" value="InterPro"/>
</dbReference>
<evidence type="ECO:0000256" key="4">
    <source>
        <dbReference type="ARBA" id="ARBA00023136"/>
    </source>
</evidence>
<gene>
    <name evidence="7" type="ORF">NCGR_LOCUS20167</name>
</gene>
<organism evidence="7 8">
    <name type="scientific">Miscanthus lutarioriparius</name>
    <dbReference type="NCBI Taxonomy" id="422564"/>
    <lineage>
        <taxon>Eukaryota</taxon>
        <taxon>Viridiplantae</taxon>
        <taxon>Streptophyta</taxon>
        <taxon>Embryophyta</taxon>
        <taxon>Tracheophyta</taxon>
        <taxon>Spermatophyta</taxon>
        <taxon>Magnoliopsida</taxon>
        <taxon>Liliopsida</taxon>
        <taxon>Poales</taxon>
        <taxon>Poaceae</taxon>
        <taxon>PACMAD clade</taxon>
        <taxon>Panicoideae</taxon>
        <taxon>Andropogonodae</taxon>
        <taxon>Andropogoneae</taxon>
        <taxon>Saccharinae</taxon>
        <taxon>Miscanthus</taxon>
    </lineage>
</organism>
<comment type="caution">
    <text evidence="7">The sequence shown here is derived from an EMBL/GenBank/DDBJ whole genome shotgun (WGS) entry which is preliminary data.</text>
</comment>
<dbReference type="AlphaFoldDB" id="A0A811NL31"/>
<dbReference type="InterPro" id="IPR044610">
    <property type="entry name" value="GLCAT14A/B/C"/>
</dbReference>
<keyword evidence="8" id="KW-1185">Reference proteome</keyword>
<accession>A0A811NL31</accession>
<reference evidence="7" key="1">
    <citation type="submission" date="2020-10" db="EMBL/GenBank/DDBJ databases">
        <authorList>
            <person name="Han B."/>
            <person name="Lu T."/>
            <person name="Zhao Q."/>
            <person name="Huang X."/>
            <person name="Zhao Y."/>
        </authorList>
    </citation>
    <scope>NUCLEOTIDE SEQUENCE</scope>
</reference>
<protein>
    <submittedName>
        <fullName evidence="7">Uncharacterized protein</fullName>
    </submittedName>
</protein>
<keyword evidence="6" id="KW-0812">Transmembrane</keyword>
<dbReference type="EMBL" id="CAJGYO010000005">
    <property type="protein sequence ID" value="CAD6229658.1"/>
    <property type="molecule type" value="Genomic_DNA"/>
</dbReference>
<dbReference type="GO" id="GO:0016020">
    <property type="term" value="C:membrane"/>
    <property type="evidence" value="ECO:0007669"/>
    <property type="project" value="UniProtKB-SubCell"/>
</dbReference>
<comment type="subcellular location">
    <subcellularLocation>
        <location evidence="1">Membrane</location>
        <topology evidence="1">Single-pass type II membrane protein</topology>
    </subcellularLocation>
</comment>
<sequence>MGHSSWLPTCSPWSAFATLATVMTSVLVLSYVSSSFLGQQQAAYEYDGPHSPDAGLSAAAAATVPTLRRGPGYPPVLAYYITGGHGDCLRVTRLLKAVYHPRNRYLLHLDAGAGAYERVRLASYVRSEQVFLEYGNVHVIGKGDAIDGRGPSAVAAVLHGAAVLLRIGAEWDWLVTLDAADYPLVTPDDLLYALSSVPRDLNFIDHRADSENHHVVVLDQNLLQSTNAEISFSSGHREKPDAFELFRGSPWPILSRAFTEHCVAAPDNLPRTLLIYFSNTLEAREFYFQTVMANSPRFRNRTVNHSFRVDVPPPQDADQKARYDALVSSGAAFAGRFGDDEALLQRIDEEVLRRPLDGITPGEWCAVGSGEDGAGECSVGGNIDAVRQGAPGRKLAGLMAGLVGTGPCDGCNS</sequence>
<keyword evidence="5" id="KW-0325">Glycoprotein</keyword>
<keyword evidence="3" id="KW-0808">Transferase</keyword>
<dbReference type="InterPro" id="IPR003406">
    <property type="entry name" value="Glyco_trans_14"/>
</dbReference>
<evidence type="ECO:0000313" key="7">
    <source>
        <dbReference type="EMBL" id="CAD6229658.1"/>
    </source>
</evidence>
<dbReference type="Pfam" id="PF02485">
    <property type="entry name" value="Branch"/>
    <property type="match status" value="1"/>
</dbReference>
<keyword evidence="6" id="KW-1133">Transmembrane helix</keyword>
<evidence type="ECO:0000256" key="3">
    <source>
        <dbReference type="ARBA" id="ARBA00022679"/>
    </source>
</evidence>
<evidence type="ECO:0000256" key="1">
    <source>
        <dbReference type="ARBA" id="ARBA00004606"/>
    </source>
</evidence>
<dbReference type="PANTHER" id="PTHR45719">
    <property type="entry name" value="GLYCOSYLTRANSFERASE"/>
    <property type="match status" value="1"/>
</dbReference>